<gene>
    <name evidence="5" type="ORF">DWW14_07825</name>
</gene>
<dbReference type="InterPro" id="IPR014710">
    <property type="entry name" value="RmlC-like_jellyroll"/>
</dbReference>
<keyword evidence="3" id="KW-0804">Transcription</keyword>
<organism evidence="5 6">
    <name type="scientific">Bacteroides uniformis</name>
    <dbReference type="NCBI Taxonomy" id="820"/>
    <lineage>
        <taxon>Bacteria</taxon>
        <taxon>Pseudomonadati</taxon>
        <taxon>Bacteroidota</taxon>
        <taxon>Bacteroidia</taxon>
        <taxon>Bacteroidales</taxon>
        <taxon>Bacteroidaceae</taxon>
        <taxon>Bacteroides</taxon>
    </lineage>
</organism>
<dbReference type="GO" id="GO:0043565">
    <property type="term" value="F:sequence-specific DNA binding"/>
    <property type="evidence" value="ECO:0007669"/>
    <property type="project" value="InterPro"/>
</dbReference>
<dbReference type="InterPro" id="IPR018062">
    <property type="entry name" value="HTH_AraC-typ_CS"/>
</dbReference>
<dbReference type="PROSITE" id="PS01124">
    <property type="entry name" value="HTH_ARAC_FAMILY_2"/>
    <property type="match status" value="1"/>
</dbReference>
<dbReference type="PROSITE" id="PS00041">
    <property type="entry name" value="HTH_ARAC_FAMILY_1"/>
    <property type="match status" value="1"/>
</dbReference>
<accession>A0A412XHI2</accession>
<feature type="domain" description="HTH araC/xylS-type" evidence="4">
    <location>
        <begin position="187"/>
        <end position="285"/>
    </location>
</feature>
<dbReference type="SUPFAM" id="SSF46689">
    <property type="entry name" value="Homeodomain-like"/>
    <property type="match status" value="2"/>
</dbReference>
<dbReference type="Pfam" id="PF12833">
    <property type="entry name" value="HTH_18"/>
    <property type="match status" value="1"/>
</dbReference>
<dbReference type="PANTHER" id="PTHR43280">
    <property type="entry name" value="ARAC-FAMILY TRANSCRIPTIONAL REGULATOR"/>
    <property type="match status" value="1"/>
</dbReference>
<evidence type="ECO:0000256" key="1">
    <source>
        <dbReference type="ARBA" id="ARBA00023015"/>
    </source>
</evidence>
<evidence type="ECO:0000256" key="2">
    <source>
        <dbReference type="ARBA" id="ARBA00023125"/>
    </source>
</evidence>
<dbReference type="SMART" id="SM00342">
    <property type="entry name" value="HTH_ARAC"/>
    <property type="match status" value="1"/>
</dbReference>
<evidence type="ECO:0000256" key="3">
    <source>
        <dbReference type="ARBA" id="ARBA00023163"/>
    </source>
</evidence>
<comment type="caution">
    <text evidence="5">The sequence shown here is derived from an EMBL/GenBank/DDBJ whole genome shotgun (WGS) entry which is preliminary data.</text>
</comment>
<reference evidence="5 6" key="1">
    <citation type="submission" date="2018-08" db="EMBL/GenBank/DDBJ databases">
        <title>A genome reference for cultivated species of the human gut microbiota.</title>
        <authorList>
            <person name="Zou Y."/>
            <person name="Xue W."/>
            <person name="Luo G."/>
        </authorList>
    </citation>
    <scope>NUCLEOTIDE SEQUENCE [LARGE SCALE GENOMIC DNA]</scope>
    <source>
        <strain evidence="5 6">AF14-42</strain>
    </source>
</reference>
<dbReference type="InterPro" id="IPR011051">
    <property type="entry name" value="RmlC_Cupin_sf"/>
</dbReference>
<dbReference type="Proteomes" id="UP000285343">
    <property type="component" value="Unassembled WGS sequence"/>
</dbReference>
<evidence type="ECO:0000313" key="6">
    <source>
        <dbReference type="Proteomes" id="UP000285343"/>
    </source>
</evidence>
<keyword evidence="1" id="KW-0805">Transcription regulation</keyword>
<protein>
    <submittedName>
        <fullName evidence="5">AraC family transcriptional regulator</fullName>
    </submittedName>
</protein>
<dbReference type="AlphaFoldDB" id="A0A412XHI2"/>
<dbReference type="Pfam" id="PF02311">
    <property type="entry name" value="AraC_binding"/>
    <property type="match status" value="1"/>
</dbReference>
<evidence type="ECO:0000313" key="5">
    <source>
        <dbReference type="EMBL" id="RGV42868.1"/>
    </source>
</evidence>
<dbReference type="GO" id="GO:0003700">
    <property type="term" value="F:DNA-binding transcription factor activity"/>
    <property type="evidence" value="ECO:0007669"/>
    <property type="project" value="InterPro"/>
</dbReference>
<proteinExistence type="predicted"/>
<dbReference type="InterPro" id="IPR009057">
    <property type="entry name" value="Homeodomain-like_sf"/>
</dbReference>
<keyword evidence="2" id="KW-0238">DNA-binding</keyword>
<dbReference type="Gene3D" id="2.60.120.10">
    <property type="entry name" value="Jelly Rolls"/>
    <property type="match status" value="1"/>
</dbReference>
<dbReference type="RefSeq" id="WP_087397545.1">
    <property type="nucleotide sequence ID" value="NZ_QRZC01000008.1"/>
</dbReference>
<dbReference type="InterPro" id="IPR018060">
    <property type="entry name" value="HTH_AraC"/>
</dbReference>
<dbReference type="PANTHER" id="PTHR43280:SF2">
    <property type="entry name" value="HTH-TYPE TRANSCRIPTIONAL REGULATOR EXSA"/>
    <property type="match status" value="1"/>
</dbReference>
<dbReference type="SUPFAM" id="SSF51182">
    <property type="entry name" value="RmlC-like cupins"/>
    <property type="match status" value="1"/>
</dbReference>
<dbReference type="Gene3D" id="1.10.10.60">
    <property type="entry name" value="Homeodomain-like"/>
    <property type="match status" value="2"/>
</dbReference>
<evidence type="ECO:0000259" key="4">
    <source>
        <dbReference type="PROSITE" id="PS01124"/>
    </source>
</evidence>
<sequence length="288" mass="33655">MAILERKIIHERTTLCSRIVYPNFVLPRHKHAEYEIMLFTHGNGKQFVGEGVRNYKEGDVVMIGSNVPHLHLCNAKLNPDAGLEKSSGIALQFHPTIFPLSIDKLPDYLPIYELLQKSQYGIHFLDKNLYEELLQQFEELEKVEHTVRLIHLFQILERLCQCKKTNILSDIAYNSSNLLKETNEPVNRVYTYLFNHFKDKISLKEIADYVKQNPSALCRYFKQRTDKSIFQCLAEIRIEHACKLLAYSNLTVAQIAYESGYNFVPHFITQFEKITKRTPSEYRLQINV</sequence>
<name>A0A412XHI2_BACUN</name>
<dbReference type="InterPro" id="IPR003313">
    <property type="entry name" value="AraC-bd"/>
</dbReference>
<dbReference type="EMBL" id="QRZC01000008">
    <property type="protein sequence ID" value="RGV42868.1"/>
    <property type="molecule type" value="Genomic_DNA"/>
</dbReference>